<evidence type="ECO:0000313" key="6">
    <source>
        <dbReference type="Proteomes" id="UP001054837"/>
    </source>
</evidence>
<feature type="domain" description="RING-type" evidence="4">
    <location>
        <begin position="161"/>
        <end position="213"/>
    </location>
</feature>
<keyword evidence="1 3" id="KW-0479">Metal-binding</keyword>
<evidence type="ECO:0000256" key="1">
    <source>
        <dbReference type="ARBA" id="ARBA00022771"/>
    </source>
</evidence>
<evidence type="ECO:0000256" key="2">
    <source>
        <dbReference type="ARBA" id="ARBA00022833"/>
    </source>
</evidence>
<dbReference type="InterPro" id="IPR001841">
    <property type="entry name" value="Znf_RING"/>
</dbReference>
<evidence type="ECO:0000256" key="3">
    <source>
        <dbReference type="PROSITE-ProRule" id="PRU00175"/>
    </source>
</evidence>
<gene>
    <name evidence="5" type="primary">AVEN_61568_1</name>
    <name evidence="5" type="ORF">CDAR_110041</name>
</gene>
<keyword evidence="6" id="KW-1185">Reference proteome</keyword>
<dbReference type="PROSITE" id="PS50089">
    <property type="entry name" value="ZF_RING_2"/>
    <property type="match status" value="1"/>
</dbReference>
<keyword evidence="1 3" id="KW-0863">Zinc-finger</keyword>
<dbReference type="Proteomes" id="UP001054837">
    <property type="component" value="Unassembled WGS sequence"/>
</dbReference>
<dbReference type="EMBL" id="BPLQ01002270">
    <property type="protein sequence ID" value="GIX90713.1"/>
    <property type="molecule type" value="Genomic_DNA"/>
</dbReference>
<evidence type="ECO:0000313" key="5">
    <source>
        <dbReference type="EMBL" id="GIX90713.1"/>
    </source>
</evidence>
<proteinExistence type="predicted"/>
<protein>
    <recommendedName>
        <fullName evidence="4">RING-type domain-containing protein</fullName>
    </recommendedName>
</protein>
<name>A0AAV4P2D3_9ARAC</name>
<organism evidence="5 6">
    <name type="scientific">Caerostris darwini</name>
    <dbReference type="NCBI Taxonomy" id="1538125"/>
    <lineage>
        <taxon>Eukaryota</taxon>
        <taxon>Metazoa</taxon>
        <taxon>Ecdysozoa</taxon>
        <taxon>Arthropoda</taxon>
        <taxon>Chelicerata</taxon>
        <taxon>Arachnida</taxon>
        <taxon>Araneae</taxon>
        <taxon>Araneomorphae</taxon>
        <taxon>Entelegynae</taxon>
        <taxon>Araneoidea</taxon>
        <taxon>Araneidae</taxon>
        <taxon>Caerostris</taxon>
    </lineage>
</organism>
<reference evidence="5 6" key="1">
    <citation type="submission" date="2021-06" db="EMBL/GenBank/DDBJ databases">
        <title>Caerostris darwini draft genome.</title>
        <authorList>
            <person name="Kono N."/>
            <person name="Arakawa K."/>
        </authorList>
    </citation>
    <scope>NUCLEOTIDE SEQUENCE [LARGE SCALE GENOMIC DNA]</scope>
</reference>
<sequence>MAKGVLDVSLSGYEFAAESFSWMLMELLRCLIFDCKYKRIKLAFRWKVSEVKERTKKVLPFKITTTTTKDLNLVLLREKQTKEKFRTIEFRFVFSAKTLKKIVGSYFYSFPEQFLSMTKLKSMTFKEEDPIPFPKAVALMSKTILGRSEEKEVKIDLASKCHQCCEPIGSKKFFDERRFCILKNCPCVLCYACIRKLTKSTRVVRGPVTCPICFTRSDTVAASSRWIPSNEKEEFFKVFQNNCSYFPVPREFLKVNEFKERRPAPFSSLSDRSSDMSLKRNIWQSNDIETNIEDTMDDTNGSHPLASEIELKGLNEDIPSPVRSGLIYLNEGRLSSKRPGLIYLNEGCRSSKRPGLIYLNEGYLSLNRSGLKPLNEGCLSSNRYGLKRRIKSNLFRNGKISIEEILSKLDDSYMTKKTGFNGFEHNSSAVVC</sequence>
<dbReference type="AlphaFoldDB" id="A0AAV4P2D3"/>
<evidence type="ECO:0000259" key="4">
    <source>
        <dbReference type="PROSITE" id="PS50089"/>
    </source>
</evidence>
<accession>A0AAV4P2D3</accession>
<keyword evidence="2" id="KW-0862">Zinc</keyword>
<dbReference type="GO" id="GO:0008270">
    <property type="term" value="F:zinc ion binding"/>
    <property type="evidence" value="ECO:0007669"/>
    <property type="project" value="UniProtKB-KW"/>
</dbReference>
<comment type="caution">
    <text evidence="5">The sequence shown here is derived from an EMBL/GenBank/DDBJ whole genome shotgun (WGS) entry which is preliminary data.</text>
</comment>